<dbReference type="Pfam" id="PF01321">
    <property type="entry name" value="Creatinase_N"/>
    <property type="match status" value="1"/>
</dbReference>
<dbReference type="InterPro" id="IPR000994">
    <property type="entry name" value="Pept_M24"/>
</dbReference>
<dbReference type="InterPro" id="IPR050422">
    <property type="entry name" value="X-Pro_aminopeptidase_P"/>
</dbReference>
<dbReference type="PANTHER" id="PTHR43763">
    <property type="entry name" value="XAA-PRO AMINOPEPTIDASE 1"/>
    <property type="match status" value="1"/>
</dbReference>
<dbReference type="InterPro" id="IPR033740">
    <property type="entry name" value="Pept_M24B"/>
</dbReference>
<dbReference type="CDD" id="cd01085">
    <property type="entry name" value="APP"/>
    <property type="match status" value="1"/>
</dbReference>
<gene>
    <name evidence="7" type="ORF">J8J14_12320</name>
</gene>
<comment type="similarity">
    <text evidence="1">Belongs to the peptidase M24B family.</text>
</comment>
<keyword evidence="7" id="KW-0031">Aminopeptidase</keyword>
<sequence>MRGAHGNLGKHVVVNHLVTNPPQNRLLSLRSELARLGVDGFIVPRGDEYLGEYVPPSGERLAWLTGFTGSAGLAIVLADRAAVFTDGRYVTQLAQQADPALWEHCHITEQPPAAWLKEHAAGRRIGYDPWLHPQAALARLAASGVTLVPLASNPIDAVWADRPGAPAAAAEPWPEELAGRSAAEKREAIAKDLRDAGEDAVVLADAHSVAWLLNMRGGDLGHTPIALAFALLRNDASTTVFMDPAKAGPALREALGNAVSIEPRAALPAALAALRGRKVRVDPELTPAWFATTLQEAGAEVSKGTDPVRMPRACKTGAEQDGARAAHRRDARAMIRFLHWFAVEAPKGGLTELAVGERLLAFRQAEDRFRAESFPAITGAGEHGAIIHYRATEATDRAVRPDESFLIDSGAQYLDGTTDITRTLWTGPGMPPAELRTRYTLVLRGMVALATTRFPEGVAGPHLDAIARRPLWEAGLDYDHGTGHGIGAFLSVHEGPAAFSRNAANIPLQEGMILSDEPGFYLPGAYGIRIENLLLVRPDPRVPGPKRWLGFETLTLVPFERALIDTAALTPAEHGWIDAYHARILAEIGPGLDGAAADWLRAACAPL</sequence>
<name>A0ABS4AEW3_9PROT</name>
<organism evidence="7 8">
    <name type="scientific">Pararoseomonas baculiformis</name>
    <dbReference type="NCBI Taxonomy" id="2820812"/>
    <lineage>
        <taxon>Bacteria</taxon>
        <taxon>Pseudomonadati</taxon>
        <taxon>Pseudomonadota</taxon>
        <taxon>Alphaproteobacteria</taxon>
        <taxon>Acetobacterales</taxon>
        <taxon>Acetobacteraceae</taxon>
        <taxon>Pararoseomonas</taxon>
    </lineage>
</organism>
<dbReference type="Pfam" id="PF16188">
    <property type="entry name" value="Peptidase_M24_C"/>
    <property type="match status" value="1"/>
</dbReference>
<comment type="caution">
    <text evidence="7">The sequence shown here is derived from an EMBL/GenBank/DDBJ whole genome shotgun (WGS) entry which is preliminary data.</text>
</comment>
<proteinExistence type="inferred from homology"/>
<dbReference type="EMBL" id="JAGIZB010000010">
    <property type="protein sequence ID" value="MBP0445562.1"/>
    <property type="molecule type" value="Genomic_DNA"/>
</dbReference>
<dbReference type="SUPFAM" id="SSF55920">
    <property type="entry name" value="Creatinase/aminopeptidase"/>
    <property type="match status" value="1"/>
</dbReference>
<dbReference type="Pfam" id="PF00557">
    <property type="entry name" value="Peptidase_M24"/>
    <property type="match status" value="1"/>
</dbReference>
<dbReference type="InterPro" id="IPR032416">
    <property type="entry name" value="Peptidase_M24_C"/>
</dbReference>
<evidence type="ECO:0000256" key="1">
    <source>
        <dbReference type="ARBA" id="ARBA00008766"/>
    </source>
</evidence>
<dbReference type="Pfam" id="PF16189">
    <property type="entry name" value="Creatinase_N_2"/>
    <property type="match status" value="1"/>
</dbReference>
<keyword evidence="8" id="KW-1185">Reference proteome</keyword>
<dbReference type="PANTHER" id="PTHR43763:SF6">
    <property type="entry name" value="XAA-PRO AMINOPEPTIDASE 1"/>
    <property type="match status" value="1"/>
</dbReference>
<evidence type="ECO:0000313" key="7">
    <source>
        <dbReference type="EMBL" id="MBP0445562.1"/>
    </source>
</evidence>
<accession>A0ABS4AEW3</accession>
<keyword evidence="7" id="KW-0645">Protease</keyword>
<evidence type="ECO:0000259" key="4">
    <source>
        <dbReference type="Pfam" id="PF00557"/>
    </source>
</evidence>
<dbReference type="Gene3D" id="3.40.350.10">
    <property type="entry name" value="Creatinase/prolidase N-terminal domain"/>
    <property type="match status" value="2"/>
</dbReference>
<dbReference type="InterPro" id="IPR029149">
    <property type="entry name" value="Creatin/AminoP/Spt16_N"/>
</dbReference>
<dbReference type="Proteomes" id="UP000681594">
    <property type="component" value="Unassembled WGS sequence"/>
</dbReference>
<evidence type="ECO:0000313" key="8">
    <source>
        <dbReference type="Proteomes" id="UP000681594"/>
    </source>
</evidence>
<reference evidence="7 8" key="1">
    <citation type="submission" date="2021-03" db="EMBL/GenBank/DDBJ databases">
        <authorList>
            <person name="So Y."/>
        </authorList>
    </citation>
    <scope>NUCLEOTIDE SEQUENCE [LARGE SCALE GENOMIC DNA]</scope>
    <source>
        <strain evidence="7 8">SSH11</strain>
    </source>
</reference>
<keyword evidence="3" id="KW-0378">Hydrolase</keyword>
<feature type="domain" description="Peptidase M24 C-terminal" evidence="6">
    <location>
        <begin position="548"/>
        <end position="607"/>
    </location>
</feature>
<evidence type="ECO:0000256" key="2">
    <source>
        <dbReference type="ARBA" id="ARBA00022723"/>
    </source>
</evidence>
<feature type="domain" description="Peptidase M24" evidence="4">
    <location>
        <begin position="323"/>
        <end position="537"/>
    </location>
</feature>
<evidence type="ECO:0000259" key="5">
    <source>
        <dbReference type="Pfam" id="PF01321"/>
    </source>
</evidence>
<evidence type="ECO:0000256" key="3">
    <source>
        <dbReference type="ARBA" id="ARBA00022801"/>
    </source>
</evidence>
<dbReference type="Gene3D" id="3.90.230.10">
    <property type="entry name" value="Creatinase/methionine aminopeptidase superfamily"/>
    <property type="match status" value="1"/>
</dbReference>
<dbReference type="InterPro" id="IPR000587">
    <property type="entry name" value="Creatinase_N"/>
</dbReference>
<evidence type="ECO:0000259" key="6">
    <source>
        <dbReference type="Pfam" id="PF16188"/>
    </source>
</evidence>
<dbReference type="GO" id="GO:0004177">
    <property type="term" value="F:aminopeptidase activity"/>
    <property type="evidence" value="ECO:0007669"/>
    <property type="project" value="UniProtKB-KW"/>
</dbReference>
<feature type="domain" description="Creatinase N-terminal" evidence="5">
    <location>
        <begin position="25"/>
        <end position="151"/>
    </location>
</feature>
<dbReference type="InterPro" id="IPR036005">
    <property type="entry name" value="Creatinase/aminopeptidase-like"/>
</dbReference>
<dbReference type="SUPFAM" id="SSF53092">
    <property type="entry name" value="Creatinase/prolidase N-terminal domain"/>
    <property type="match status" value="1"/>
</dbReference>
<protein>
    <submittedName>
        <fullName evidence="7">Aminopeptidase P family protein</fullName>
    </submittedName>
</protein>
<keyword evidence="2" id="KW-0479">Metal-binding</keyword>